<feature type="transmembrane region" description="Helical" evidence="2">
    <location>
        <begin position="353"/>
        <end position="375"/>
    </location>
</feature>
<feature type="transmembrane region" description="Helical" evidence="2">
    <location>
        <begin position="452"/>
        <end position="471"/>
    </location>
</feature>
<evidence type="ECO:0000313" key="5">
    <source>
        <dbReference type="Proteomes" id="UP000490386"/>
    </source>
</evidence>
<keyword evidence="5" id="KW-1185">Reference proteome</keyword>
<organism evidence="4 5">
    <name type="scientific">Pseudoclavibacter terrae</name>
    <dbReference type="NCBI Taxonomy" id="1530195"/>
    <lineage>
        <taxon>Bacteria</taxon>
        <taxon>Bacillati</taxon>
        <taxon>Actinomycetota</taxon>
        <taxon>Actinomycetes</taxon>
        <taxon>Micrococcales</taxon>
        <taxon>Microbacteriaceae</taxon>
        <taxon>Pseudoclavibacter</taxon>
    </lineage>
</organism>
<keyword evidence="2" id="KW-0812">Transmembrane</keyword>
<keyword evidence="2" id="KW-1133">Transmembrane helix</keyword>
<comment type="caution">
    <text evidence="4">The sequence shown here is derived from an EMBL/GenBank/DDBJ whole genome shotgun (WGS) entry which is preliminary data.</text>
</comment>
<evidence type="ECO:0000256" key="2">
    <source>
        <dbReference type="SAM" id="Phobius"/>
    </source>
</evidence>
<feature type="chain" id="PRO_5029889109" evidence="3">
    <location>
        <begin position="38"/>
        <end position="478"/>
    </location>
</feature>
<evidence type="ECO:0000256" key="3">
    <source>
        <dbReference type="SAM" id="SignalP"/>
    </source>
</evidence>
<gene>
    <name evidence="4" type="ORF">F8O03_16000</name>
</gene>
<name>A0A7J5AY86_9MICO</name>
<feature type="compositionally biased region" description="Low complexity" evidence="1">
    <location>
        <begin position="401"/>
        <end position="423"/>
    </location>
</feature>
<dbReference type="Proteomes" id="UP000490386">
    <property type="component" value="Unassembled WGS sequence"/>
</dbReference>
<feature type="transmembrane region" description="Helical" evidence="2">
    <location>
        <begin position="304"/>
        <end position="325"/>
    </location>
</feature>
<keyword evidence="2" id="KW-0472">Membrane</keyword>
<evidence type="ECO:0000313" key="4">
    <source>
        <dbReference type="EMBL" id="KAB1636449.1"/>
    </source>
</evidence>
<accession>A0A7J5AY86</accession>
<dbReference type="EMBL" id="WBJX01000006">
    <property type="protein sequence ID" value="KAB1636449.1"/>
    <property type="molecule type" value="Genomic_DNA"/>
</dbReference>
<dbReference type="OrthoDB" id="4336304at2"/>
<sequence length="478" mass="47386">MALPISLRLRIRATTSVVVAASLMALLSSLAPTAAHADTTQPPAWSIDTVDGDRGSGRANFSYEVDPGDVITDSISVTNTGQGALTLTIYAADAFTTATGAVDILESGEASVDAGLWVAPGATSISLEPGASADVPFTLSVPADATPGDHSAAIVASLLPADSDDQVKVERRLGLRIDMRVSGALAPTAEIRSLDTGWSAAGFNPFGGGTTTVSYELVNTGNVRLASMEDLRLSGIGGSSPVVLTGADVPELLPGSSVTVTRALSTGAVGPLSGTLTLYLQPMDAFTDVPVAVTAELSAFALPWSLIVLLVVLLLAVAAVIFWVWRRRRLDLLMAGYGDDAGLGAEKLAPPRVGGAAGAALALVAGVVLALGVSLSGPTPAVAEPAPTSPSGVVEVTIPAPTAVPTPTAGPGTPQTAAPAPSTGTGGGSNAGNGSANAGGGSGLLSTGNEPLAFALGVGALALLGGAVLLLRRRGRTG</sequence>
<proteinExistence type="predicted"/>
<protein>
    <submittedName>
        <fullName evidence="4">DUF916 domain-containing protein</fullName>
    </submittedName>
</protein>
<dbReference type="AlphaFoldDB" id="A0A7J5AY86"/>
<feature type="region of interest" description="Disordered" evidence="1">
    <location>
        <begin position="401"/>
        <end position="435"/>
    </location>
</feature>
<feature type="signal peptide" evidence="3">
    <location>
        <begin position="1"/>
        <end position="37"/>
    </location>
</feature>
<keyword evidence="3" id="KW-0732">Signal</keyword>
<evidence type="ECO:0000256" key="1">
    <source>
        <dbReference type="SAM" id="MobiDB-lite"/>
    </source>
</evidence>
<feature type="compositionally biased region" description="Gly residues" evidence="1">
    <location>
        <begin position="424"/>
        <end position="435"/>
    </location>
</feature>
<reference evidence="4 5" key="1">
    <citation type="submission" date="2019-09" db="EMBL/GenBank/DDBJ databases">
        <title>Phylogeny of genus Pseudoclavibacter and closely related genus.</title>
        <authorList>
            <person name="Li Y."/>
        </authorList>
    </citation>
    <scope>NUCLEOTIDE SEQUENCE [LARGE SCALE GENOMIC DNA]</scope>
    <source>
        <strain evidence="4 5">THG-MD12</strain>
    </source>
</reference>